<reference evidence="2" key="2">
    <citation type="submission" date="2023-06" db="EMBL/GenBank/DDBJ databases">
        <authorList>
            <consortium name="Lawrence Berkeley National Laboratory"/>
            <person name="Haridas S."/>
            <person name="Hensen N."/>
            <person name="Bonometti L."/>
            <person name="Westerberg I."/>
            <person name="Brannstrom I.O."/>
            <person name="Guillou S."/>
            <person name="Cros-Aarteil S."/>
            <person name="Calhoun S."/>
            <person name="Kuo A."/>
            <person name="Mondo S."/>
            <person name="Pangilinan J."/>
            <person name="Riley R."/>
            <person name="Labutti K."/>
            <person name="Andreopoulos B."/>
            <person name="Lipzen A."/>
            <person name="Chen C."/>
            <person name="Yanf M."/>
            <person name="Daum C."/>
            <person name="Ng V."/>
            <person name="Clum A."/>
            <person name="Steindorff A."/>
            <person name="Ohm R."/>
            <person name="Martin F."/>
            <person name="Silar P."/>
            <person name="Natvig D."/>
            <person name="Lalanne C."/>
            <person name="Gautier V."/>
            <person name="Ament-Velasquez S.L."/>
            <person name="Kruys A."/>
            <person name="Hutchinson M.I."/>
            <person name="Powell A.J."/>
            <person name="Barry K."/>
            <person name="Miller A.N."/>
            <person name="Grigoriev I.V."/>
            <person name="Debuchy R."/>
            <person name="Gladieux P."/>
            <person name="Thoren M.H."/>
            <person name="Johannesson H."/>
        </authorList>
    </citation>
    <scope>NUCLEOTIDE SEQUENCE</scope>
    <source>
        <strain evidence="2">CBS 168.71</strain>
    </source>
</reference>
<protein>
    <submittedName>
        <fullName evidence="2">Uncharacterized protein</fullName>
    </submittedName>
</protein>
<dbReference type="Proteomes" id="UP001278766">
    <property type="component" value="Unassembled WGS sequence"/>
</dbReference>
<comment type="caution">
    <text evidence="2">The sequence shown here is derived from an EMBL/GenBank/DDBJ whole genome shotgun (WGS) entry which is preliminary data.</text>
</comment>
<evidence type="ECO:0000256" key="1">
    <source>
        <dbReference type="SAM" id="MobiDB-lite"/>
    </source>
</evidence>
<dbReference type="GeneID" id="87836764"/>
<dbReference type="EMBL" id="JAUEPN010000007">
    <property type="protein sequence ID" value="KAK3292782.1"/>
    <property type="molecule type" value="Genomic_DNA"/>
</dbReference>
<dbReference type="RefSeq" id="XP_062656296.1">
    <property type="nucleotide sequence ID" value="XM_062799816.1"/>
</dbReference>
<reference evidence="2" key="1">
    <citation type="journal article" date="2023" name="Mol. Phylogenet. Evol.">
        <title>Genome-scale phylogeny and comparative genomics of the fungal order Sordariales.</title>
        <authorList>
            <person name="Hensen N."/>
            <person name="Bonometti L."/>
            <person name="Westerberg I."/>
            <person name="Brannstrom I.O."/>
            <person name="Guillou S."/>
            <person name="Cros-Aarteil S."/>
            <person name="Calhoun S."/>
            <person name="Haridas S."/>
            <person name="Kuo A."/>
            <person name="Mondo S."/>
            <person name="Pangilinan J."/>
            <person name="Riley R."/>
            <person name="LaButti K."/>
            <person name="Andreopoulos B."/>
            <person name="Lipzen A."/>
            <person name="Chen C."/>
            <person name="Yan M."/>
            <person name="Daum C."/>
            <person name="Ng V."/>
            <person name="Clum A."/>
            <person name="Steindorff A."/>
            <person name="Ohm R.A."/>
            <person name="Martin F."/>
            <person name="Silar P."/>
            <person name="Natvig D.O."/>
            <person name="Lalanne C."/>
            <person name="Gautier V."/>
            <person name="Ament-Velasquez S.L."/>
            <person name="Kruys A."/>
            <person name="Hutchinson M.I."/>
            <person name="Powell A.J."/>
            <person name="Barry K."/>
            <person name="Miller A.N."/>
            <person name="Grigoriev I.V."/>
            <person name="Debuchy R."/>
            <person name="Gladieux P."/>
            <person name="Hiltunen Thoren M."/>
            <person name="Johannesson H."/>
        </authorList>
    </citation>
    <scope>NUCLEOTIDE SEQUENCE</scope>
    <source>
        <strain evidence="2">CBS 168.71</strain>
    </source>
</reference>
<feature type="region of interest" description="Disordered" evidence="1">
    <location>
        <begin position="53"/>
        <end position="77"/>
    </location>
</feature>
<proteinExistence type="predicted"/>
<dbReference type="AlphaFoldDB" id="A0AAE0HAB3"/>
<evidence type="ECO:0000313" key="3">
    <source>
        <dbReference type="Proteomes" id="UP001278766"/>
    </source>
</evidence>
<keyword evidence="3" id="KW-1185">Reference proteome</keyword>
<evidence type="ECO:0000313" key="2">
    <source>
        <dbReference type="EMBL" id="KAK3292782.1"/>
    </source>
</evidence>
<organism evidence="2 3">
    <name type="scientific">Chaetomium fimeti</name>
    <dbReference type="NCBI Taxonomy" id="1854472"/>
    <lineage>
        <taxon>Eukaryota</taxon>
        <taxon>Fungi</taxon>
        <taxon>Dikarya</taxon>
        <taxon>Ascomycota</taxon>
        <taxon>Pezizomycotina</taxon>
        <taxon>Sordariomycetes</taxon>
        <taxon>Sordariomycetidae</taxon>
        <taxon>Sordariales</taxon>
        <taxon>Chaetomiaceae</taxon>
        <taxon>Chaetomium</taxon>
    </lineage>
</organism>
<accession>A0AAE0HAB3</accession>
<gene>
    <name evidence="2" type="ORF">B0H64DRAFT_238745</name>
</gene>
<name>A0AAE0HAB3_9PEZI</name>
<sequence length="154" mass="17145">MGRPERQGSTVGFLCRLLSSEFSPSLASPDLLSRFPTQNAPALLYRLHTKLTAQDHTRSPESGAGQGSRPTARSRPGRFTPVCRRVFLLFERVPGHSRCKESRGDIGSHRSKNWCPMDSMSYLRFTAHPFIWGLILPNIPSTVEPRVIGSIQLG</sequence>